<feature type="transmembrane region" description="Helical" evidence="3">
    <location>
        <begin position="402"/>
        <end position="421"/>
    </location>
</feature>
<dbReference type="GO" id="GO:0030089">
    <property type="term" value="C:phycobilisome"/>
    <property type="evidence" value="ECO:0007669"/>
    <property type="project" value="UniProtKB-KW"/>
</dbReference>
<dbReference type="InterPro" id="IPR004155">
    <property type="entry name" value="PBS_lyase_HEAT"/>
</dbReference>
<organism evidence="6 7">
    <name type="scientific">Microcystis aeruginosa PCC 9432</name>
    <dbReference type="NCBI Taxonomy" id="1160280"/>
    <lineage>
        <taxon>Bacteria</taxon>
        <taxon>Bacillati</taxon>
        <taxon>Cyanobacteriota</taxon>
        <taxon>Cyanophyceae</taxon>
        <taxon>Oscillatoriophycideae</taxon>
        <taxon>Chroococcales</taxon>
        <taxon>Microcystaceae</taxon>
        <taxon>Microcystis</taxon>
    </lineage>
</organism>
<dbReference type="SUPFAM" id="SSF52540">
    <property type="entry name" value="P-loop containing nucleoside triphosphate hydrolases"/>
    <property type="match status" value="1"/>
</dbReference>
<dbReference type="Proteomes" id="UP000005806">
    <property type="component" value="Unassembled WGS sequence"/>
</dbReference>
<dbReference type="SMART" id="SM00567">
    <property type="entry name" value="EZ_HEAT"/>
    <property type="match status" value="2"/>
</dbReference>
<evidence type="ECO:0000259" key="5">
    <source>
        <dbReference type="Pfam" id="PF05729"/>
    </source>
</evidence>
<accession>A0A831EP90</accession>
<dbReference type="InterPro" id="IPR007111">
    <property type="entry name" value="NACHT_NTPase"/>
</dbReference>
<feature type="chain" id="PRO_5032271424" description="NACHT domain-containing protein" evidence="4">
    <location>
        <begin position="28"/>
        <end position="916"/>
    </location>
</feature>
<dbReference type="Gene3D" id="1.25.10.10">
    <property type="entry name" value="Leucine-rich Repeat Variant"/>
    <property type="match status" value="2"/>
</dbReference>
<evidence type="ECO:0000256" key="4">
    <source>
        <dbReference type="SAM" id="SignalP"/>
    </source>
</evidence>
<keyword evidence="3" id="KW-1133">Transmembrane helix</keyword>
<dbReference type="PANTHER" id="PTHR12697">
    <property type="entry name" value="PBS LYASE HEAT-LIKE PROTEIN"/>
    <property type="match status" value="1"/>
</dbReference>
<dbReference type="SUPFAM" id="SSF48371">
    <property type="entry name" value="ARM repeat"/>
    <property type="match status" value="1"/>
</dbReference>
<dbReference type="PANTHER" id="PTHR12697:SF5">
    <property type="entry name" value="DEOXYHYPUSINE HYDROXYLASE"/>
    <property type="match status" value="1"/>
</dbReference>
<reference evidence="6 7" key="1">
    <citation type="submission" date="2012-04" db="EMBL/GenBank/DDBJ databases">
        <authorList>
            <person name="Genoscope - CEA"/>
        </authorList>
    </citation>
    <scope>NUCLEOTIDE SEQUENCE [LARGE SCALE GENOMIC DNA]</scope>
    <source>
        <strain evidence="6 7">9432</strain>
    </source>
</reference>
<feature type="domain" description="NACHT" evidence="5">
    <location>
        <begin position="522"/>
        <end position="663"/>
    </location>
</feature>
<name>A0A831EP90_MICAE</name>
<evidence type="ECO:0000256" key="2">
    <source>
        <dbReference type="ARBA" id="ARBA00022738"/>
    </source>
</evidence>
<evidence type="ECO:0000256" key="1">
    <source>
        <dbReference type="ARBA" id="ARBA00022549"/>
    </source>
</evidence>
<proteinExistence type="predicted"/>
<dbReference type="PROSITE" id="PS00675">
    <property type="entry name" value="SIGMA54_INTERACT_1"/>
    <property type="match status" value="1"/>
</dbReference>
<evidence type="ECO:0000313" key="7">
    <source>
        <dbReference type="Proteomes" id="UP000005806"/>
    </source>
</evidence>
<dbReference type="GO" id="GO:0016491">
    <property type="term" value="F:oxidoreductase activity"/>
    <property type="evidence" value="ECO:0007669"/>
    <property type="project" value="TreeGrafter"/>
</dbReference>
<dbReference type="Pfam" id="PF13646">
    <property type="entry name" value="HEAT_2"/>
    <property type="match status" value="1"/>
</dbReference>
<dbReference type="EMBL" id="CAIH01000396">
    <property type="protein sequence ID" value="CCH95003.1"/>
    <property type="molecule type" value="Genomic_DNA"/>
</dbReference>
<dbReference type="Pfam" id="PF05729">
    <property type="entry name" value="NACHT"/>
    <property type="match status" value="1"/>
</dbReference>
<evidence type="ECO:0000313" key="6">
    <source>
        <dbReference type="EMBL" id="CCH95003.1"/>
    </source>
</evidence>
<dbReference type="InterPro" id="IPR011989">
    <property type="entry name" value="ARM-like"/>
</dbReference>
<evidence type="ECO:0000256" key="3">
    <source>
        <dbReference type="SAM" id="Phobius"/>
    </source>
</evidence>
<keyword evidence="1" id="KW-0042">Antenna complex</keyword>
<sequence>MKQSNRHKFLAALTVTFLSLVSNLTFTSNSWAEKQPEQKPHIINFSIEYFSTDDDLKQDQMLVDIRKSQNPLESLKKILVALNYKDNIVVRRNAFRVLGIDGIGIKWDVIIKNKDSSETVKKTVDILLKSLDKEQEKDYLIRRYAANGITVISRIEGFYVDSNVVDSLTKALRSDPYSPVQKNTADALKTITEKNINDLDDKHRNQILDASIYALKIQDKDQNPDYIYARRAAAYTLGSLGSPSEQSIKALLTALKDADLEVRRNAAYALGELSFQRPKRDVFDALVDALADEEERNYDSQMLRNTIDTINKVADRTLESTISSFLENDLKFYRDKLSDVEPKFRKALESEKLAKNKREKDNLKVIGEGKINGIKEHIRSIDKELNRRNSWLKFVKENPVQVVVFIVVLLCCTGYYGIYLIKPLKLLKLDEFLRPISISISRGEFNINISLRSIILFKYSDRVLDSFVKAYLPALREEFERIPTVSDRQTHVSIPIFFGKETNSRNLSSKDLQDGFKRYEPLLIWGESGSGKTNLACHIARWAMSDNQNERLCKHSMLPVIIEGELNSHNVQQEDAFIAAILGQLKRLLCNNKDRLDKDLLEKLLSRQRVLVIVDRFSEMSEETRQNIRLDKDPFIVNALIITSRKSPTEELSNIPKTTIETCRLEYDTLSQFMADYLREKGRFDWFNNDEFQTACQKLTRMVGKGKNITPMLATLYIDQLIEAKARSQQVFKPQLPDNVPYLMMNYLEQLNDKVLEAEKQNFHVLQKVAKALAWEYLKTDYHPKPLPREVTMNTISNEAQGTSVTLNYLVDYLNLVQPVGMGDRFKFALDPIAEYLAAFHLLSLYGSDGTKWAEFLDQKNTHNIPESFLIAVQDWCLVEGNNYQIPKFVRQKLDDVKHKETKVPEFLIQEFSPAI</sequence>
<comment type="caution">
    <text evidence="6">The sequence shown here is derived from an EMBL/GenBank/DDBJ whole genome shotgun (WGS) entry which is preliminary data.</text>
</comment>
<dbReference type="InterPro" id="IPR027417">
    <property type="entry name" value="P-loop_NTPase"/>
</dbReference>
<dbReference type="RefSeq" id="WP_002751048.1">
    <property type="nucleotide sequence ID" value="NZ_HE972535.1"/>
</dbReference>
<dbReference type="Gene3D" id="3.40.50.300">
    <property type="entry name" value="P-loop containing nucleotide triphosphate hydrolases"/>
    <property type="match status" value="1"/>
</dbReference>
<keyword evidence="3" id="KW-0472">Membrane</keyword>
<keyword evidence="4" id="KW-0732">Signal</keyword>
<keyword evidence="2" id="KW-0605">Phycobilisome</keyword>
<keyword evidence="3" id="KW-0812">Transmembrane</keyword>
<protein>
    <recommendedName>
        <fullName evidence="5">NACHT domain-containing protein</fullName>
    </recommendedName>
</protein>
<gene>
    <name evidence="6" type="ORF">MICCA_600003</name>
</gene>
<dbReference type="InterPro" id="IPR016024">
    <property type="entry name" value="ARM-type_fold"/>
</dbReference>
<feature type="signal peptide" evidence="4">
    <location>
        <begin position="1"/>
        <end position="27"/>
    </location>
</feature>
<dbReference type="AlphaFoldDB" id="A0A831EP90"/>
<dbReference type="InterPro" id="IPR025662">
    <property type="entry name" value="Sigma_54_int_dom_ATP-bd_1"/>
</dbReference>